<evidence type="ECO:0008006" key="3">
    <source>
        <dbReference type="Google" id="ProtNLM"/>
    </source>
</evidence>
<comment type="caution">
    <text evidence="1">The sequence shown here is derived from an EMBL/GenBank/DDBJ whole genome shotgun (WGS) entry which is preliminary data.</text>
</comment>
<name>A0A852T1N3_9MICO</name>
<gene>
    <name evidence="1" type="ORF">BJ963_002300</name>
</gene>
<dbReference type="Proteomes" id="UP000589620">
    <property type="component" value="Unassembled WGS sequence"/>
</dbReference>
<dbReference type="PANTHER" id="PTHR43135">
    <property type="entry name" value="ALPHA-D-RIBOSE 1-METHYLPHOSPHONATE 5-TRIPHOSPHATE DIPHOSPHATASE"/>
    <property type="match status" value="1"/>
</dbReference>
<sequence>MSDDAYLTVDAVWNGHRFLSTTTFRSDGERLHAVDDIPSHARHEHLGGTIFPRLTDHHTHVGLTDQHAVFSGGITHAIDLGWVPAVAAGWLTDDLTRPSVAIVGSLITCEGGYPVNAGWGPPGSSTEVGGEREARLAVRANIMMGASLIKVTLNIEAGETVDDHVLHSIVAESHAQGAPVTVHVQGAGQTARAVRAGADQLAHTPFTERVDDDLIAECVRRGMSWVSTLDIHGWGDPTEQHAVASENLGRFARAGGRVLYGTDLGNGPLAVGVNERELRGMLEAGVHPDHLIRSIAGLRRPDDDQAPTVGPRLAWAPAAPPTDPDALPAWLATARGLTARALTARALTASDRPTAPEDPA</sequence>
<dbReference type="Gene3D" id="3.20.20.140">
    <property type="entry name" value="Metal-dependent hydrolases"/>
    <property type="match status" value="1"/>
</dbReference>
<dbReference type="RefSeq" id="WP_179456767.1">
    <property type="nucleotide sequence ID" value="NZ_BAAAPX010000001.1"/>
</dbReference>
<reference evidence="1 2" key="1">
    <citation type="submission" date="2020-07" db="EMBL/GenBank/DDBJ databases">
        <title>Sequencing the genomes of 1000 actinobacteria strains.</title>
        <authorList>
            <person name="Klenk H.-P."/>
        </authorList>
    </citation>
    <scope>NUCLEOTIDE SEQUENCE [LARGE SCALE GENOMIC DNA]</scope>
    <source>
        <strain evidence="1 2">DSM 23871</strain>
    </source>
</reference>
<dbReference type="InterPro" id="IPR032466">
    <property type="entry name" value="Metal_Hydrolase"/>
</dbReference>
<accession>A0A852T1N3</accession>
<organism evidence="1 2">
    <name type="scientific">Leifsonia soli</name>
    <dbReference type="NCBI Taxonomy" id="582665"/>
    <lineage>
        <taxon>Bacteria</taxon>
        <taxon>Bacillati</taxon>
        <taxon>Actinomycetota</taxon>
        <taxon>Actinomycetes</taxon>
        <taxon>Micrococcales</taxon>
        <taxon>Microbacteriaceae</taxon>
        <taxon>Leifsonia</taxon>
    </lineage>
</organism>
<dbReference type="InterPro" id="IPR051781">
    <property type="entry name" value="Metallo-dep_Hydrolase"/>
</dbReference>
<dbReference type="EMBL" id="JACCBJ010000001">
    <property type="protein sequence ID" value="NYD74781.1"/>
    <property type="molecule type" value="Genomic_DNA"/>
</dbReference>
<keyword evidence="2" id="KW-1185">Reference proteome</keyword>
<evidence type="ECO:0000313" key="1">
    <source>
        <dbReference type="EMBL" id="NYD74781.1"/>
    </source>
</evidence>
<evidence type="ECO:0000313" key="2">
    <source>
        <dbReference type="Proteomes" id="UP000589620"/>
    </source>
</evidence>
<dbReference type="PANTHER" id="PTHR43135:SF3">
    <property type="entry name" value="ALPHA-D-RIBOSE 1-METHYLPHOSPHONATE 5-TRIPHOSPHATE DIPHOSPHATASE"/>
    <property type="match status" value="1"/>
</dbReference>
<protein>
    <recommendedName>
        <fullName evidence="3">Amidohydrolase</fullName>
    </recommendedName>
</protein>
<dbReference type="AlphaFoldDB" id="A0A852T1N3"/>
<proteinExistence type="predicted"/>
<dbReference type="SUPFAM" id="SSF51556">
    <property type="entry name" value="Metallo-dependent hydrolases"/>
    <property type="match status" value="1"/>
</dbReference>